<protein>
    <submittedName>
        <fullName evidence="2">Uncharacterized protein</fullName>
    </submittedName>
</protein>
<evidence type="ECO:0000313" key="3">
    <source>
        <dbReference type="Proteomes" id="UP000615760"/>
    </source>
</evidence>
<proteinExistence type="predicted"/>
<keyword evidence="1" id="KW-0812">Transmembrane</keyword>
<name>A0ABQ1JT52_9FLAO</name>
<organism evidence="2 3">
    <name type="scientific">Flavobacterium suaedae</name>
    <dbReference type="NCBI Taxonomy" id="1767027"/>
    <lineage>
        <taxon>Bacteria</taxon>
        <taxon>Pseudomonadati</taxon>
        <taxon>Bacteroidota</taxon>
        <taxon>Flavobacteriia</taxon>
        <taxon>Flavobacteriales</taxon>
        <taxon>Flavobacteriaceae</taxon>
        <taxon>Flavobacterium</taxon>
    </lineage>
</organism>
<gene>
    <name evidence="2" type="ORF">GCM10007424_13220</name>
</gene>
<comment type="caution">
    <text evidence="2">The sequence shown here is derived from an EMBL/GenBank/DDBJ whole genome shotgun (WGS) entry which is preliminary data.</text>
</comment>
<dbReference type="Proteomes" id="UP000615760">
    <property type="component" value="Unassembled WGS sequence"/>
</dbReference>
<accession>A0ABQ1JT52</accession>
<feature type="transmembrane region" description="Helical" evidence="1">
    <location>
        <begin position="35"/>
        <end position="52"/>
    </location>
</feature>
<keyword evidence="3" id="KW-1185">Reference proteome</keyword>
<reference evidence="3" key="1">
    <citation type="journal article" date="2019" name="Int. J. Syst. Evol. Microbiol.">
        <title>The Global Catalogue of Microorganisms (GCM) 10K type strain sequencing project: providing services to taxonomists for standard genome sequencing and annotation.</title>
        <authorList>
            <consortium name="The Broad Institute Genomics Platform"/>
            <consortium name="The Broad Institute Genome Sequencing Center for Infectious Disease"/>
            <person name="Wu L."/>
            <person name="Ma J."/>
        </authorList>
    </citation>
    <scope>NUCLEOTIDE SEQUENCE [LARGE SCALE GENOMIC DNA]</scope>
    <source>
        <strain evidence="3">CGMCC 1.15461</strain>
    </source>
</reference>
<dbReference type="EMBL" id="BMJE01000003">
    <property type="protein sequence ID" value="GGB74635.1"/>
    <property type="molecule type" value="Genomic_DNA"/>
</dbReference>
<keyword evidence="1" id="KW-0472">Membrane</keyword>
<evidence type="ECO:0000313" key="2">
    <source>
        <dbReference type="EMBL" id="GGB74635.1"/>
    </source>
</evidence>
<evidence type="ECO:0000256" key="1">
    <source>
        <dbReference type="SAM" id="Phobius"/>
    </source>
</evidence>
<keyword evidence="1" id="KW-1133">Transmembrane helix</keyword>
<sequence length="56" mass="6391">MSKNPIQETLSLRTKRGRKRLLLSFTRKDTIIKQLEIAIICVVILIVAYGLYSTLA</sequence>